<dbReference type="GO" id="GO:0032963">
    <property type="term" value="P:collagen metabolic process"/>
    <property type="evidence" value="ECO:0007669"/>
    <property type="project" value="InterPro"/>
</dbReference>
<dbReference type="PANTHER" id="PTHR14049">
    <property type="entry name" value="LEPRECAN 1"/>
    <property type="match status" value="1"/>
</dbReference>
<evidence type="ECO:0000256" key="4">
    <source>
        <dbReference type="ARBA" id="ARBA00022723"/>
    </source>
</evidence>
<keyword evidence="12" id="KW-1185">Reference proteome</keyword>
<dbReference type="GO" id="GO:0005506">
    <property type="term" value="F:iron ion binding"/>
    <property type="evidence" value="ECO:0007669"/>
    <property type="project" value="InterPro"/>
</dbReference>
<evidence type="ECO:0000313" key="12">
    <source>
        <dbReference type="Proteomes" id="UP001472866"/>
    </source>
</evidence>
<dbReference type="InterPro" id="IPR006620">
    <property type="entry name" value="Pro_4_hyd_alph"/>
</dbReference>
<evidence type="ECO:0000256" key="6">
    <source>
        <dbReference type="ARBA" id="ARBA00022964"/>
    </source>
</evidence>
<dbReference type="GO" id="GO:0031418">
    <property type="term" value="F:L-ascorbic acid binding"/>
    <property type="evidence" value="ECO:0007669"/>
    <property type="project" value="InterPro"/>
</dbReference>
<keyword evidence="5" id="KW-0677">Repeat</keyword>
<evidence type="ECO:0000256" key="3">
    <source>
        <dbReference type="ARBA" id="ARBA00012262"/>
    </source>
</evidence>
<dbReference type="EMBL" id="CP151503">
    <property type="protein sequence ID" value="WZN60931.1"/>
    <property type="molecule type" value="Genomic_DNA"/>
</dbReference>
<dbReference type="Pfam" id="PF13640">
    <property type="entry name" value="2OG-FeII_Oxy_3"/>
    <property type="match status" value="1"/>
</dbReference>
<gene>
    <name evidence="11" type="ORF">HKI87_03g24650</name>
</gene>
<organism evidence="11 12">
    <name type="scientific">Chloropicon roscoffensis</name>
    <dbReference type="NCBI Taxonomy" id="1461544"/>
    <lineage>
        <taxon>Eukaryota</taxon>
        <taxon>Viridiplantae</taxon>
        <taxon>Chlorophyta</taxon>
        <taxon>Chloropicophyceae</taxon>
        <taxon>Chloropicales</taxon>
        <taxon>Chloropicaceae</taxon>
        <taxon>Chloropicon</taxon>
    </lineage>
</organism>
<dbReference type="PANTHER" id="PTHR14049:SF9">
    <property type="entry name" value="PROCOLLAGEN-PROLINE 3-DIOXYGENASE"/>
    <property type="match status" value="1"/>
</dbReference>
<feature type="region of interest" description="Disordered" evidence="9">
    <location>
        <begin position="1"/>
        <end position="121"/>
    </location>
</feature>
<keyword evidence="7" id="KW-0560">Oxidoreductase</keyword>
<comment type="cofactor">
    <cofactor evidence="2">
        <name>Fe cation</name>
        <dbReference type="ChEBI" id="CHEBI:24875"/>
    </cofactor>
</comment>
<dbReference type="InterPro" id="IPR005123">
    <property type="entry name" value="Oxoglu/Fe-dep_dioxygenase_dom"/>
</dbReference>
<evidence type="ECO:0000256" key="5">
    <source>
        <dbReference type="ARBA" id="ARBA00022737"/>
    </source>
</evidence>
<dbReference type="EC" id="1.14.11.7" evidence="3"/>
<feature type="compositionally biased region" description="Gly residues" evidence="9">
    <location>
        <begin position="29"/>
        <end position="45"/>
    </location>
</feature>
<accession>A0AAX4P555</accession>
<feature type="domain" description="Fe2OG dioxygenase" evidence="10">
    <location>
        <begin position="227"/>
        <end position="334"/>
    </location>
</feature>
<keyword evidence="6 11" id="KW-0223">Dioxygenase</keyword>
<sequence length="482" mass="51790">MNSLGKDGASGGGNEGDEGLGYLEASGREGAGSGSEGRRVGVGGRGLRRRVEEPREPQVRPQQRQDEPGRADVPRGRAGERGGTGRSRVRGPPADLTGRRKGGGPVGTRGVRHNAGRGNGPKIEKLARRYAATLRGSGGGGAHREKGGRAGVKVSGMAGSGGRVVWEGLLPPSLCAELKALSDLFPMMGYRSRTEATHVKHVLGSNCPGMALPLLRAREILMEAVQDHFSALAGKPLYCEYTGLMAWLPGSKIGWHHDSNADYLEQRLVSAVAYLGDHNEDFRGGVFEFRNGEPREVVPRAGTVVAYFAGQENTHRVRQVESGRRVTLAMWFTADAAWCEDSRLLDTFGELPGQRAAPIPSEMFLAEDGVDSRLERLSALGFEVEERSAGGGHVLRLAASAEDGLDDDEVVCADLAECLRLAVLHRSSGRSVDLAQVQRCLSSHLRNLDAEILAVWERSLRLGQILAPDEPVSILLSPLPWR</sequence>
<dbReference type="PROSITE" id="PS51471">
    <property type="entry name" value="FE2OG_OXY"/>
    <property type="match status" value="1"/>
</dbReference>
<proteinExistence type="predicted"/>
<evidence type="ECO:0000313" key="11">
    <source>
        <dbReference type="EMBL" id="WZN60931.1"/>
    </source>
</evidence>
<evidence type="ECO:0000256" key="7">
    <source>
        <dbReference type="ARBA" id="ARBA00023002"/>
    </source>
</evidence>
<evidence type="ECO:0000256" key="2">
    <source>
        <dbReference type="ARBA" id="ARBA00001962"/>
    </source>
</evidence>
<evidence type="ECO:0000256" key="8">
    <source>
        <dbReference type="ARBA" id="ARBA00023004"/>
    </source>
</evidence>
<dbReference type="InterPro" id="IPR039575">
    <property type="entry name" value="P3H"/>
</dbReference>
<dbReference type="Gene3D" id="2.60.120.620">
    <property type="entry name" value="q2cbj1_9rhob like domain"/>
    <property type="match status" value="1"/>
</dbReference>
<protein>
    <recommendedName>
        <fullName evidence="3">procollagen-proline 3-dioxygenase</fullName>
        <ecNumber evidence="3">1.14.11.7</ecNumber>
    </recommendedName>
</protein>
<dbReference type="InterPro" id="IPR044862">
    <property type="entry name" value="Pro_4_hyd_alph_FE2OG_OXY"/>
</dbReference>
<dbReference type="AlphaFoldDB" id="A0AAX4P555"/>
<dbReference type="GO" id="GO:0019797">
    <property type="term" value="F:procollagen-proline 3-dioxygenase activity"/>
    <property type="evidence" value="ECO:0007669"/>
    <property type="project" value="UniProtKB-EC"/>
</dbReference>
<dbReference type="Proteomes" id="UP001472866">
    <property type="component" value="Chromosome 03"/>
</dbReference>
<keyword evidence="8" id="KW-0408">Iron</keyword>
<feature type="compositionally biased region" description="Basic and acidic residues" evidence="9">
    <location>
        <begin position="49"/>
        <end position="80"/>
    </location>
</feature>
<keyword evidence="4" id="KW-0479">Metal-binding</keyword>
<evidence type="ECO:0000256" key="1">
    <source>
        <dbReference type="ARBA" id="ARBA00001961"/>
    </source>
</evidence>
<reference evidence="11 12" key="1">
    <citation type="submission" date="2024-03" db="EMBL/GenBank/DDBJ databases">
        <title>Complete genome sequence of the green alga Chloropicon roscoffensis RCC1871.</title>
        <authorList>
            <person name="Lemieux C."/>
            <person name="Pombert J.-F."/>
            <person name="Otis C."/>
            <person name="Turmel M."/>
        </authorList>
    </citation>
    <scope>NUCLEOTIDE SEQUENCE [LARGE SCALE GENOMIC DNA]</scope>
    <source>
        <strain evidence="11 12">RCC1871</strain>
    </source>
</reference>
<dbReference type="SMART" id="SM00702">
    <property type="entry name" value="P4Hc"/>
    <property type="match status" value="1"/>
</dbReference>
<name>A0AAX4P555_9CHLO</name>
<evidence type="ECO:0000259" key="10">
    <source>
        <dbReference type="PROSITE" id="PS51471"/>
    </source>
</evidence>
<comment type="cofactor">
    <cofactor evidence="1">
        <name>L-ascorbate</name>
        <dbReference type="ChEBI" id="CHEBI:38290"/>
    </cofactor>
</comment>
<evidence type="ECO:0000256" key="9">
    <source>
        <dbReference type="SAM" id="MobiDB-lite"/>
    </source>
</evidence>